<dbReference type="Pfam" id="PF00690">
    <property type="entry name" value="Cation_ATPase_N"/>
    <property type="match status" value="1"/>
</dbReference>
<dbReference type="EMBL" id="CAJEWN010000167">
    <property type="protein sequence ID" value="CAD2170355.1"/>
    <property type="molecule type" value="Genomic_DNA"/>
</dbReference>
<feature type="transmembrane region" description="Helical" evidence="20">
    <location>
        <begin position="963"/>
        <end position="982"/>
    </location>
</feature>
<keyword evidence="8 20" id="KW-0547">Nucleotide-binding</keyword>
<keyword evidence="14 20" id="KW-1133">Transmembrane helix</keyword>
<evidence type="ECO:0000259" key="22">
    <source>
        <dbReference type="SMART" id="SM00831"/>
    </source>
</evidence>
<evidence type="ECO:0000256" key="5">
    <source>
        <dbReference type="ARBA" id="ARBA00022568"/>
    </source>
</evidence>
<evidence type="ECO:0000256" key="20">
    <source>
        <dbReference type="RuleBase" id="RU361146"/>
    </source>
</evidence>
<evidence type="ECO:0000256" key="8">
    <source>
        <dbReference type="ARBA" id="ARBA00022741"/>
    </source>
</evidence>
<proteinExistence type="inferred from homology"/>
<dbReference type="Pfam" id="PF00689">
    <property type="entry name" value="Cation_ATPase_C"/>
    <property type="match status" value="1"/>
</dbReference>
<dbReference type="SFLD" id="SFLDG00002">
    <property type="entry name" value="C1.7:_P-type_atpase_like"/>
    <property type="match status" value="1"/>
</dbReference>
<feature type="transmembrane region" description="Helical" evidence="20">
    <location>
        <begin position="929"/>
        <end position="951"/>
    </location>
</feature>
<dbReference type="SUPFAM" id="SSF81660">
    <property type="entry name" value="Metal cation-transporting ATPase, ATP-binding domain N"/>
    <property type="match status" value="1"/>
</dbReference>
<name>A0A6V7V5W4_MELEN</name>
<keyword evidence="12" id="KW-0703">Sarcoplasmic reticulum</keyword>
<dbReference type="InterPro" id="IPR036412">
    <property type="entry name" value="HAD-like_sf"/>
</dbReference>
<evidence type="ECO:0000256" key="18">
    <source>
        <dbReference type="ARBA" id="ARBA00047282"/>
    </source>
</evidence>
<keyword evidence="4 20" id="KW-0813">Transport</keyword>
<dbReference type="InterPro" id="IPR023298">
    <property type="entry name" value="ATPase_P-typ_TM_dom_sf"/>
</dbReference>
<dbReference type="InterPro" id="IPR006068">
    <property type="entry name" value="ATPase_P-typ_cation-transptr_C"/>
</dbReference>
<dbReference type="SUPFAM" id="SSF81653">
    <property type="entry name" value="Calcium ATPase, transduction domain A"/>
    <property type="match status" value="1"/>
</dbReference>
<evidence type="ECO:0000256" key="21">
    <source>
        <dbReference type="SAM" id="MobiDB-lite"/>
    </source>
</evidence>
<keyword evidence="15" id="KW-0333">Golgi apparatus</keyword>
<dbReference type="SUPFAM" id="SSF56784">
    <property type="entry name" value="HAD-like"/>
    <property type="match status" value="1"/>
</dbReference>
<dbReference type="InterPro" id="IPR006413">
    <property type="entry name" value="P-type_ATPase_IIA_PMR1"/>
</dbReference>
<dbReference type="Gene3D" id="1.20.1110.10">
    <property type="entry name" value="Calcium-transporting ATPase, transmembrane domain"/>
    <property type="match status" value="1"/>
</dbReference>
<keyword evidence="13" id="KW-1278">Translocase</keyword>
<comment type="similarity">
    <text evidence="3">Belongs to the cation transport ATPase (P-type) (TC 3.A.3) family. Type IIA subfamily.</text>
</comment>
<evidence type="ECO:0000256" key="13">
    <source>
        <dbReference type="ARBA" id="ARBA00022967"/>
    </source>
</evidence>
<evidence type="ECO:0000256" key="12">
    <source>
        <dbReference type="ARBA" id="ARBA00022951"/>
    </source>
</evidence>
<evidence type="ECO:0000256" key="7">
    <source>
        <dbReference type="ARBA" id="ARBA00022723"/>
    </source>
</evidence>
<sequence>MPKTRNDKNDQQSSSRRKIKSDPKEGKPKEEGVVTLNNKNNNLNSTPKNLEEKVHLLIGRKQRTLHKKEKIASKKESKSVSGQEMIQALDVYTASSSSTEECVAKLRADPENGLSQAEATRRLGFSGYNEFEVKKSESLLGKYFEQFKNPLICLLLSSAIVSTVMKQFDDALSITVAVMIVVTVGFVQEYRSEKTLEKLNRLVPPTAHCIRDGKSVTFYAKELVPGDLVLLNTGDRVPADVRILESIQLQIDESSFTGENEARYKHSNLIPANSRTPHVNGIIVNGHCNIECDGGIEHLDNIAFMGTLVCSGRGKGVVIGTGANSKFGEVFQLMQSEESPKTPLQNSMDQLGKQLSFYSLGVIGLIFFIGLIQGRPAMDMFTIGVSLAVAAIPEGLPIVVAVTLAIGVMRMGNRNAVVKKLSAVETLGCVTVICSDKTGTLTKNMMTACVVIAADDCQAEVTGTGYDPSDGDCRLQNGELVSGSERHPSIACVIEIGCICNNAQLANGTVIGQPTEGALMVLAMKTNMDTLCNNIRRLHEIPFTSDSKWMAVQVEQLNKPGEVETLVKGAIDRILDICIGYLDNGNIKMQMTREKYDQIIQTASGLGQSGLRVIGMARGSDMRSLYYAGLVGILDPPRPGCRQSIEIVQSAGVSVKMVTGDGLETATSIGIRLGLHKQNDNCLSGPQIDDLKDSELEQLIQSVTIFYRASPRHKLRIVKALQNIGEVVAMTGDGVNDAVALKKSDIGVAMGESGTDVCKEAADMVLINDDFSTIKAAIEEGKGIYHNITNFVKFQLSTSVAALSLIAISTIFHFENPLNAMQILWINIIMDGPPAQSLGVENVDADIIKQPPRNVREPLINRSLIISIISSAAIIISGTLFVFYKEMAADNKITPRDTTMTFTCFVLFDMWNALSCRSSRKMIWEIGLFGNRMFCLALVGSLLCQLAVIYFKPLQHIFQTEALTIFDLLFLLLLSSTVFFFNETKKFIQLQRQRRNLQRKHSTSDCNCLGEACLGTQTI</sequence>
<dbReference type="SMART" id="SM00831">
    <property type="entry name" value="Cation_ATPase_N"/>
    <property type="match status" value="1"/>
</dbReference>
<dbReference type="InterPro" id="IPR059000">
    <property type="entry name" value="ATPase_P-type_domA"/>
</dbReference>
<dbReference type="Pfam" id="PF00122">
    <property type="entry name" value="E1-E2_ATPase"/>
    <property type="match status" value="1"/>
</dbReference>
<dbReference type="GO" id="GO:0016887">
    <property type="term" value="F:ATP hydrolysis activity"/>
    <property type="evidence" value="ECO:0007669"/>
    <property type="project" value="InterPro"/>
</dbReference>
<accession>A0A6V7V5W4</accession>
<dbReference type="InterPro" id="IPR044492">
    <property type="entry name" value="P_typ_ATPase_HD_dom"/>
</dbReference>
<keyword evidence="10 20" id="KW-0067">ATP-binding</keyword>
<comment type="catalytic activity">
    <reaction evidence="19">
        <text>Mn(2+)(in) + ATP + H2O = Mn(2+)(out) + ADP + phosphate + H(+)</text>
        <dbReference type="Rhea" id="RHEA:66820"/>
        <dbReference type="ChEBI" id="CHEBI:15377"/>
        <dbReference type="ChEBI" id="CHEBI:15378"/>
        <dbReference type="ChEBI" id="CHEBI:29035"/>
        <dbReference type="ChEBI" id="CHEBI:30616"/>
        <dbReference type="ChEBI" id="CHEBI:43474"/>
        <dbReference type="ChEBI" id="CHEBI:456216"/>
    </reaction>
    <physiologicalReaction direction="left-to-right" evidence="19">
        <dbReference type="Rhea" id="RHEA:66821"/>
    </physiologicalReaction>
</comment>
<evidence type="ECO:0000313" key="23">
    <source>
        <dbReference type="EMBL" id="CAD2170355.1"/>
    </source>
</evidence>
<dbReference type="InterPro" id="IPR023214">
    <property type="entry name" value="HAD_sf"/>
</dbReference>
<comment type="caution">
    <text evidence="20">Lacks conserved residue(s) required for the propagation of feature annotation.</text>
</comment>
<dbReference type="NCBIfam" id="TIGR01522">
    <property type="entry name" value="ATPase-IIA2_Ca"/>
    <property type="match status" value="1"/>
</dbReference>
<evidence type="ECO:0000256" key="9">
    <source>
        <dbReference type="ARBA" id="ARBA00022837"/>
    </source>
</evidence>
<evidence type="ECO:0000313" key="24">
    <source>
        <dbReference type="Proteomes" id="UP000580250"/>
    </source>
</evidence>
<evidence type="ECO:0000256" key="10">
    <source>
        <dbReference type="ARBA" id="ARBA00022840"/>
    </source>
</evidence>
<evidence type="ECO:0000256" key="1">
    <source>
        <dbReference type="ARBA" id="ARBA00004166"/>
    </source>
</evidence>
<dbReference type="PANTHER" id="PTHR42861">
    <property type="entry name" value="CALCIUM-TRANSPORTING ATPASE"/>
    <property type="match status" value="1"/>
</dbReference>
<dbReference type="InterPro" id="IPR008250">
    <property type="entry name" value="ATPase_P-typ_transduc_dom_A_sf"/>
</dbReference>
<dbReference type="Gene3D" id="2.70.150.10">
    <property type="entry name" value="Calcium-transporting ATPase, cytoplasmic transduction domain A"/>
    <property type="match status" value="1"/>
</dbReference>
<dbReference type="GO" id="GO:0005524">
    <property type="term" value="F:ATP binding"/>
    <property type="evidence" value="ECO:0007669"/>
    <property type="project" value="UniProtKB-KW"/>
</dbReference>
<dbReference type="Pfam" id="PF13246">
    <property type="entry name" value="Cation_ATPase"/>
    <property type="match status" value="1"/>
</dbReference>
<dbReference type="PRINTS" id="PR00119">
    <property type="entry name" value="CATATPASE"/>
</dbReference>
<dbReference type="InterPro" id="IPR001757">
    <property type="entry name" value="P_typ_ATPase"/>
</dbReference>
<dbReference type="SFLD" id="SFLDF00027">
    <property type="entry name" value="p-type_atpase"/>
    <property type="match status" value="1"/>
</dbReference>
<keyword evidence="17 20" id="KW-0472">Membrane</keyword>
<feature type="transmembrane region" description="Helical" evidence="20">
    <location>
        <begin position="355"/>
        <end position="374"/>
    </location>
</feature>
<feature type="compositionally biased region" description="Basic and acidic residues" evidence="21">
    <location>
        <begin position="20"/>
        <end position="32"/>
    </location>
</feature>
<comment type="subcellular location">
    <subcellularLocation>
        <location evidence="1">Golgi apparatus</location>
        <location evidence="1">trans-Golgi network membrane</location>
        <topology evidence="1">Multi-pass membrane protein</topology>
    </subcellularLocation>
    <subcellularLocation>
        <location evidence="20">Membrane</location>
        <topology evidence="20">Multi-pass membrane protein</topology>
    </subcellularLocation>
    <subcellularLocation>
        <location evidence="2">Sarcoplasmic reticulum membrane</location>
        <topology evidence="2">Multi-pass membrane protein</topology>
    </subcellularLocation>
</comment>
<dbReference type="EC" id="7.2.2.10" evidence="20"/>
<keyword evidence="11" id="KW-0460">Magnesium</keyword>
<evidence type="ECO:0000256" key="2">
    <source>
        <dbReference type="ARBA" id="ARBA00004326"/>
    </source>
</evidence>
<keyword evidence="7" id="KW-0479">Metal-binding</keyword>
<comment type="catalytic activity">
    <reaction evidence="18">
        <text>Ca(2+)(in) + ATP + H2O = Ca(2+)(out) + ADP + phosphate + H(+)</text>
        <dbReference type="Rhea" id="RHEA:18105"/>
        <dbReference type="ChEBI" id="CHEBI:15377"/>
        <dbReference type="ChEBI" id="CHEBI:15378"/>
        <dbReference type="ChEBI" id="CHEBI:29108"/>
        <dbReference type="ChEBI" id="CHEBI:30616"/>
        <dbReference type="ChEBI" id="CHEBI:43474"/>
        <dbReference type="ChEBI" id="CHEBI:456216"/>
        <dbReference type="EC" id="7.2.2.10"/>
    </reaction>
    <physiologicalReaction direction="left-to-right" evidence="18">
        <dbReference type="Rhea" id="RHEA:18106"/>
    </physiologicalReaction>
</comment>
<evidence type="ECO:0000256" key="11">
    <source>
        <dbReference type="ARBA" id="ARBA00022842"/>
    </source>
</evidence>
<gene>
    <name evidence="23" type="ORF">MENT_LOCUS21761</name>
</gene>
<dbReference type="OrthoDB" id="3352408at2759"/>
<comment type="function">
    <text evidence="20">Catalyzes the hydrolysis of ATP coupled with the transport of calcium.</text>
</comment>
<dbReference type="NCBIfam" id="TIGR01494">
    <property type="entry name" value="ATPase_P-type"/>
    <property type="match status" value="2"/>
</dbReference>
<dbReference type="Gene3D" id="3.40.50.1000">
    <property type="entry name" value="HAD superfamily/HAD-like"/>
    <property type="match status" value="1"/>
</dbReference>
<dbReference type="InterPro" id="IPR018303">
    <property type="entry name" value="ATPase_P-typ_P_site"/>
</dbReference>
<dbReference type="GO" id="GO:0033017">
    <property type="term" value="C:sarcoplasmic reticulum membrane"/>
    <property type="evidence" value="ECO:0007669"/>
    <property type="project" value="UniProtKB-SubCell"/>
</dbReference>
<evidence type="ECO:0000256" key="17">
    <source>
        <dbReference type="ARBA" id="ARBA00023136"/>
    </source>
</evidence>
<comment type="caution">
    <text evidence="23">The sequence shown here is derived from an EMBL/GenBank/DDBJ whole genome shotgun (WGS) entry which is preliminary data.</text>
</comment>
<feature type="region of interest" description="Disordered" evidence="21">
    <location>
        <begin position="1"/>
        <end position="48"/>
    </location>
</feature>
<reference evidence="23 24" key="1">
    <citation type="submission" date="2020-08" db="EMBL/GenBank/DDBJ databases">
        <authorList>
            <person name="Koutsovoulos G."/>
            <person name="Danchin GJ E."/>
        </authorList>
    </citation>
    <scope>NUCLEOTIDE SEQUENCE [LARGE SCALE GENOMIC DNA]</scope>
</reference>
<dbReference type="PROSITE" id="PS00154">
    <property type="entry name" value="ATPASE_E1_E2"/>
    <property type="match status" value="1"/>
</dbReference>
<evidence type="ECO:0000256" key="6">
    <source>
        <dbReference type="ARBA" id="ARBA00022692"/>
    </source>
</evidence>
<organism evidence="23 24">
    <name type="scientific">Meloidogyne enterolobii</name>
    <name type="common">Root-knot nematode worm</name>
    <name type="synonym">Meloidogyne mayaguensis</name>
    <dbReference type="NCBI Taxonomy" id="390850"/>
    <lineage>
        <taxon>Eukaryota</taxon>
        <taxon>Metazoa</taxon>
        <taxon>Ecdysozoa</taxon>
        <taxon>Nematoda</taxon>
        <taxon>Chromadorea</taxon>
        <taxon>Rhabditida</taxon>
        <taxon>Tylenchina</taxon>
        <taxon>Tylenchomorpha</taxon>
        <taxon>Tylenchoidea</taxon>
        <taxon>Meloidogynidae</taxon>
        <taxon>Meloidogyninae</taxon>
        <taxon>Meloidogyne</taxon>
    </lineage>
</organism>
<dbReference type="Gene3D" id="3.40.1110.10">
    <property type="entry name" value="Calcium-transporting ATPase, cytoplasmic domain N"/>
    <property type="match status" value="1"/>
</dbReference>
<evidence type="ECO:0000256" key="15">
    <source>
        <dbReference type="ARBA" id="ARBA00023034"/>
    </source>
</evidence>
<keyword evidence="6 20" id="KW-0812">Transmembrane</keyword>
<dbReference type="SFLD" id="SFLDS00003">
    <property type="entry name" value="Haloacid_Dehalogenase"/>
    <property type="match status" value="1"/>
</dbReference>
<dbReference type="FunFam" id="3.40.1110.10:FF:000006">
    <property type="entry name" value="Calcium-transporting ATPase"/>
    <property type="match status" value="1"/>
</dbReference>
<feature type="transmembrane region" description="Helical" evidence="20">
    <location>
        <begin position="380"/>
        <end position="406"/>
    </location>
</feature>
<feature type="transmembrane region" description="Helical" evidence="20">
    <location>
        <begin position="864"/>
        <end position="884"/>
    </location>
</feature>
<feature type="compositionally biased region" description="Low complexity" evidence="21">
    <location>
        <begin position="35"/>
        <end position="48"/>
    </location>
</feature>
<evidence type="ECO:0000256" key="3">
    <source>
        <dbReference type="ARBA" id="ARBA00005675"/>
    </source>
</evidence>
<dbReference type="InterPro" id="IPR023299">
    <property type="entry name" value="ATPase_P-typ_cyto_dom_N"/>
</dbReference>
<evidence type="ECO:0000256" key="19">
    <source>
        <dbReference type="ARBA" id="ARBA00047330"/>
    </source>
</evidence>
<feature type="compositionally biased region" description="Basic and acidic residues" evidence="21">
    <location>
        <begin position="1"/>
        <end position="10"/>
    </location>
</feature>
<keyword evidence="5 20" id="KW-0109">Calcium transport</keyword>
<protein>
    <recommendedName>
        <fullName evidence="20">Calcium-transporting ATPase</fullName>
        <ecNumber evidence="20">7.2.2.10</ecNumber>
    </recommendedName>
</protein>
<dbReference type="GO" id="GO:0046872">
    <property type="term" value="F:metal ion binding"/>
    <property type="evidence" value="ECO:0007669"/>
    <property type="project" value="UniProtKB-KW"/>
</dbReference>
<evidence type="ECO:0000256" key="4">
    <source>
        <dbReference type="ARBA" id="ARBA00022448"/>
    </source>
</evidence>
<dbReference type="GO" id="GO:0005794">
    <property type="term" value="C:Golgi apparatus"/>
    <property type="evidence" value="ECO:0007669"/>
    <property type="project" value="UniProtKB-SubCell"/>
</dbReference>
<keyword evidence="16 20" id="KW-0406">Ion transport</keyword>
<feature type="domain" description="Cation-transporting P-type ATPase N-terminal" evidence="22">
    <location>
        <begin position="93"/>
        <end position="167"/>
    </location>
</feature>
<dbReference type="SUPFAM" id="SSF81665">
    <property type="entry name" value="Calcium ATPase, transmembrane domain M"/>
    <property type="match status" value="1"/>
</dbReference>
<dbReference type="GO" id="GO:0005388">
    <property type="term" value="F:P-type calcium transporter activity"/>
    <property type="evidence" value="ECO:0007669"/>
    <property type="project" value="UniProtKB-EC"/>
</dbReference>
<evidence type="ECO:0000256" key="16">
    <source>
        <dbReference type="ARBA" id="ARBA00023065"/>
    </source>
</evidence>
<dbReference type="FunFam" id="2.70.150.10:FF:000008">
    <property type="entry name" value="Calcium-transporting ATPase"/>
    <property type="match status" value="1"/>
</dbReference>
<keyword evidence="9 20" id="KW-0106">Calcium</keyword>
<dbReference type="PRINTS" id="PR00120">
    <property type="entry name" value="HATPASE"/>
</dbReference>
<evidence type="ECO:0000256" key="14">
    <source>
        <dbReference type="ARBA" id="ARBA00022989"/>
    </source>
</evidence>
<dbReference type="AlphaFoldDB" id="A0A6V7V5W4"/>
<dbReference type="Proteomes" id="UP000580250">
    <property type="component" value="Unassembled WGS sequence"/>
</dbReference>
<dbReference type="InterPro" id="IPR004014">
    <property type="entry name" value="ATPase_P-typ_cation-transptr_N"/>
</dbReference>